<protein>
    <submittedName>
        <fullName evidence="1">Trans-sialidase</fullName>
    </submittedName>
</protein>
<comment type="caution">
    <text evidence="1">The sequence shown here is derived from an EMBL/GenBank/DDBJ whole genome shotgun (WGS) entry which is preliminary data.</text>
</comment>
<dbReference type="Proteomes" id="UP000017861">
    <property type="component" value="Unassembled WGS sequence"/>
</dbReference>
<name>V5D152_TRYCR</name>
<evidence type="ECO:0000313" key="2">
    <source>
        <dbReference type="Proteomes" id="UP000017861"/>
    </source>
</evidence>
<proteinExistence type="predicted"/>
<organism evidence="1 2">
    <name type="scientific">Trypanosoma cruzi Dm28c</name>
    <dbReference type="NCBI Taxonomy" id="1416333"/>
    <lineage>
        <taxon>Eukaryota</taxon>
        <taxon>Discoba</taxon>
        <taxon>Euglenozoa</taxon>
        <taxon>Kinetoplastea</taxon>
        <taxon>Metakinetoplastina</taxon>
        <taxon>Trypanosomatida</taxon>
        <taxon>Trypanosomatidae</taxon>
        <taxon>Trypanosoma</taxon>
        <taxon>Schizotrypanum</taxon>
    </lineage>
</organism>
<evidence type="ECO:0000313" key="1">
    <source>
        <dbReference type="EMBL" id="ESS61176.1"/>
    </source>
</evidence>
<accession>V5D152</accession>
<sequence>MLVVVAVAVCTGAMFLLLVPCVCVRELLLLGVTATRMMVLLTVWIGGGAHRLTSLLDFFSFFSSLLHAHMLGKKANERESLL</sequence>
<dbReference type="AlphaFoldDB" id="V5D152"/>
<gene>
    <name evidence="1" type="ORF">TCDM_11247</name>
</gene>
<reference evidence="1 2" key="1">
    <citation type="journal article" date="2014" name="Genome Announc.">
        <title>Trypanosoma cruzi Clone Dm28c Draft Genome Sequence.</title>
        <authorList>
            <person name="Grisard E.C."/>
            <person name="Teixeira S.M."/>
            <person name="de Almeida L.G."/>
            <person name="Stoco P.H."/>
            <person name="Gerber A.L."/>
            <person name="Talavera-Lopez C."/>
            <person name="Lima O.C."/>
            <person name="Andersson B."/>
            <person name="de Vasconcelos A.T."/>
        </authorList>
    </citation>
    <scope>NUCLEOTIDE SEQUENCE [LARGE SCALE GENOMIC DNA]</scope>
    <source>
        <strain evidence="1 2">Dm28c</strain>
    </source>
</reference>
<dbReference type="VEuPathDB" id="TriTrypDB:TCDM_11247"/>
<dbReference type="EMBL" id="AYLP01000327">
    <property type="protein sequence ID" value="ESS61176.1"/>
    <property type="molecule type" value="Genomic_DNA"/>
</dbReference>